<keyword evidence="1" id="KW-0812">Transmembrane</keyword>
<sequence length="277" mass="29887">MHILPFSMPVKPFTMRGIGPHRPIMMALVALLLILPVGAIFVAWQGHVAAEIYQDYQIGQHAVPVNARIDGECTTRKSIFTSCKTTITYRGHTVKKSFSFFGTGGDIYARAVADANDPSRLTLDVAVEKVGNRSMGVLLFGGLGLLMIGAAFYVALVRVPRYRRILAAINRPAAQPWQLVAVPCLSTGNAGKDAVYQAEIDGKTHKIGLSFGKQENRAWTFQTPSGQHYLLAFVPNSGGVPVALDRKLLAVAGLNKEEKSKLAAELKRAAAAAKAEC</sequence>
<accession>A0A1A9REM4</accession>
<evidence type="ECO:0000256" key="1">
    <source>
        <dbReference type="SAM" id="Phobius"/>
    </source>
</evidence>
<reference evidence="3" key="1">
    <citation type="submission" date="2016-05" db="EMBL/GenBank/DDBJ databases">
        <title>Draft genome of Corynebacterium afermentans subsp. afermentans LCDC 88199T.</title>
        <authorList>
            <person name="Bernier A.-M."/>
            <person name="Bernard K."/>
        </authorList>
    </citation>
    <scope>NUCLEOTIDE SEQUENCE [LARGE SCALE GENOMIC DNA]</scope>
    <source>
        <strain evidence="3">NML04-0072</strain>
    </source>
</reference>
<keyword evidence="1" id="KW-1133">Transmembrane helix</keyword>
<evidence type="ECO:0000313" key="2">
    <source>
        <dbReference type="EMBL" id="OAM16251.1"/>
    </source>
</evidence>
<dbReference type="EMBL" id="LXSG01000041">
    <property type="protein sequence ID" value="OAM16251.1"/>
    <property type="molecule type" value="Genomic_DNA"/>
</dbReference>
<dbReference type="AlphaFoldDB" id="A0A1A9REM4"/>
<dbReference type="OrthoDB" id="7066924at2"/>
<evidence type="ECO:0000313" key="3">
    <source>
        <dbReference type="Proteomes" id="UP000077589"/>
    </source>
</evidence>
<name>A0A1A9REM4_EIKCO</name>
<dbReference type="STRING" id="539.A7P85_02835"/>
<keyword evidence="1" id="KW-0472">Membrane</keyword>
<feature type="transmembrane region" description="Helical" evidence="1">
    <location>
        <begin position="137"/>
        <end position="156"/>
    </location>
</feature>
<proteinExistence type="predicted"/>
<dbReference type="RefSeq" id="WP_064088198.1">
    <property type="nucleotide sequence ID" value="NZ_LXSG01000041.1"/>
</dbReference>
<dbReference type="Proteomes" id="UP000077589">
    <property type="component" value="Unassembled WGS sequence"/>
</dbReference>
<gene>
    <name evidence="2" type="ORF">A7P90_11245</name>
</gene>
<comment type="caution">
    <text evidence="2">The sequence shown here is derived from an EMBL/GenBank/DDBJ whole genome shotgun (WGS) entry which is preliminary data.</text>
</comment>
<organism evidence="2 3">
    <name type="scientific">Eikenella corrodens</name>
    <dbReference type="NCBI Taxonomy" id="539"/>
    <lineage>
        <taxon>Bacteria</taxon>
        <taxon>Pseudomonadati</taxon>
        <taxon>Pseudomonadota</taxon>
        <taxon>Betaproteobacteria</taxon>
        <taxon>Neisseriales</taxon>
        <taxon>Neisseriaceae</taxon>
        <taxon>Eikenella</taxon>
    </lineage>
</organism>
<protein>
    <submittedName>
        <fullName evidence="2">Uncharacterized protein</fullName>
    </submittedName>
</protein>